<sequence length="86" mass="10164">MLTIFNRESLWIGRDLTRFNAIRDVLERERIPYTYKTRNSGGNWGGHGTARGTLVSMISPIDIMYEYEIFVLRTDLDRARYFINTQ</sequence>
<keyword evidence="2" id="KW-1185">Reference proteome</keyword>
<protein>
    <recommendedName>
        <fullName evidence="3">DUF2007 domain-containing protein</fullName>
    </recommendedName>
</protein>
<evidence type="ECO:0000313" key="2">
    <source>
        <dbReference type="Proteomes" id="UP000758652"/>
    </source>
</evidence>
<name>A0ABR9RJB1_9FIRM</name>
<reference evidence="1 2" key="1">
    <citation type="submission" date="2020-10" db="EMBL/GenBank/DDBJ databases">
        <title>ChiBAC.</title>
        <authorList>
            <person name="Zenner C."/>
            <person name="Hitch T.C.A."/>
            <person name="Clavel T."/>
        </authorList>
    </citation>
    <scope>NUCLEOTIDE SEQUENCE [LARGE SCALE GENOMIC DNA]</scope>
    <source>
        <strain evidence="1 2">DSM 108991</strain>
    </source>
</reference>
<proteinExistence type="predicted"/>
<dbReference type="EMBL" id="JADCKL010000004">
    <property type="protein sequence ID" value="MBE5063043.1"/>
    <property type="molecule type" value="Genomic_DNA"/>
</dbReference>
<evidence type="ECO:0008006" key="3">
    <source>
        <dbReference type="Google" id="ProtNLM"/>
    </source>
</evidence>
<dbReference type="RefSeq" id="WP_226394734.1">
    <property type="nucleotide sequence ID" value="NZ_JADCKL010000004.1"/>
</dbReference>
<dbReference type="Proteomes" id="UP000758652">
    <property type="component" value="Unassembled WGS sequence"/>
</dbReference>
<organism evidence="1 2">
    <name type="scientific">Claveliimonas monacensis</name>
    <dbReference type="NCBI Taxonomy" id="2779351"/>
    <lineage>
        <taxon>Bacteria</taxon>
        <taxon>Bacillati</taxon>
        <taxon>Bacillota</taxon>
        <taxon>Clostridia</taxon>
        <taxon>Lachnospirales</taxon>
        <taxon>Lachnospiraceae</taxon>
        <taxon>Claveliimonas</taxon>
    </lineage>
</organism>
<gene>
    <name evidence="1" type="ORF">INF30_07190</name>
</gene>
<accession>A0ABR9RJB1</accession>
<evidence type="ECO:0000313" key="1">
    <source>
        <dbReference type="EMBL" id="MBE5063043.1"/>
    </source>
</evidence>
<comment type="caution">
    <text evidence="1">The sequence shown here is derived from an EMBL/GenBank/DDBJ whole genome shotgun (WGS) entry which is preliminary data.</text>
</comment>